<dbReference type="EMBL" id="JBHUNP010000001">
    <property type="protein sequence ID" value="MFD2647455.1"/>
    <property type="molecule type" value="Genomic_DNA"/>
</dbReference>
<sequence length="151" mass="16475">MQVIEFVIAYGPWAWVVAGLVLLALELVAPGGILVWMGISAVVTGLIALFQAPPWPVQWLIFGVLSLVSIFVWLRWSKDRKETSDRPLLNRRAEQLAGQEAVLDQPISHGFGRVVLGDTVWRVSGPDLPVGQRVRITGSQGNVLTVEPVSG</sequence>
<feature type="transmembrane region" description="Helical" evidence="5">
    <location>
        <begin position="6"/>
        <end position="25"/>
    </location>
</feature>
<keyword evidence="2 5" id="KW-0812">Transmembrane</keyword>
<evidence type="ECO:0000256" key="3">
    <source>
        <dbReference type="ARBA" id="ARBA00022989"/>
    </source>
</evidence>
<keyword evidence="8" id="KW-1185">Reference proteome</keyword>
<dbReference type="InterPro" id="IPR002810">
    <property type="entry name" value="NfeD-like_C"/>
</dbReference>
<proteinExistence type="predicted"/>
<name>A0ABW5QI75_9HYPH</name>
<dbReference type="PANTHER" id="PTHR33507:SF3">
    <property type="entry name" value="INNER MEMBRANE PROTEIN YBBJ"/>
    <property type="match status" value="1"/>
</dbReference>
<dbReference type="Gene3D" id="2.40.50.140">
    <property type="entry name" value="Nucleic acid-binding proteins"/>
    <property type="match status" value="1"/>
</dbReference>
<dbReference type="Proteomes" id="UP001597521">
    <property type="component" value="Unassembled WGS sequence"/>
</dbReference>
<organism evidence="7 8">
    <name type="scientific">Devosia albogilva</name>
    <dbReference type="NCBI Taxonomy" id="429726"/>
    <lineage>
        <taxon>Bacteria</taxon>
        <taxon>Pseudomonadati</taxon>
        <taxon>Pseudomonadota</taxon>
        <taxon>Alphaproteobacteria</taxon>
        <taxon>Hyphomicrobiales</taxon>
        <taxon>Devosiaceae</taxon>
        <taxon>Devosia</taxon>
    </lineage>
</organism>
<comment type="caution">
    <text evidence="7">The sequence shown here is derived from an EMBL/GenBank/DDBJ whole genome shotgun (WGS) entry which is preliminary data.</text>
</comment>
<evidence type="ECO:0000256" key="2">
    <source>
        <dbReference type="ARBA" id="ARBA00022692"/>
    </source>
</evidence>
<protein>
    <submittedName>
        <fullName evidence="7">NfeD family protein</fullName>
    </submittedName>
</protein>
<dbReference type="InterPro" id="IPR012340">
    <property type="entry name" value="NA-bd_OB-fold"/>
</dbReference>
<gene>
    <name evidence="7" type="ORF">ACFSX5_06540</name>
</gene>
<evidence type="ECO:0000256" key="1">
    <source>
        <dbReference type="ARBA" id="ARBA00004141"/>
    </source>
</evidence>
<dbReference type="RefSeq" id="WP_386832480.1">
    <property type="nucleotide sequence ID" value="NZ_JBHUNP010000001.1"/>
</dbReference>
<evidence type="ECO:0000259" key="6">
    <source>
        <dbReference type="Pfam" id="PF01957"/>
    </source>
</evidence>
<keyword evidence="3 5" id="KW-1133">Transmembrane helix</keyword>
<evidence type="ECO:0000313" key="8">
    <source>
        <dbReference type="Proteomes" id="UP001597521"/>
    </source>
</evidence>
<reference evidence="8" key="1">
    <citation type="journal article" date="2019" name="Int. J. Syst. Evol. Microbiol.">
        <title>The Global Catalogue of Microorganisms (GCM) 10K type strain sequencing project: providing services to taxonomists for standard genome sequencing and annotation.</title>
        <authorList>
            <consortium name="The Broad Institute Genomics Platform"/>
            <consortium name="The Broad Institute Genome Sequencing Center for Infectious Disease"/>
            <person name="Wu L."/>
            <person name="Ma J."/>
        </authorList>
    </citation>
    <scope>NUCLEOTIDE SEQUENCE [LARGE SCALE GENOMIC DNA]</scope>
    <source>
        <strain evidence="8">CCM 7427</strain>
    </source>
</reference>
<feature type="domain" description="NfeD-like C-terminal" evidence="6">
    <location>
        <begin position="93"/>
        <end position="148"/>
    </location>
</feature>
<feature type="transmembrane region" description="Helical" evidence="5">
    <location>
        <begin position="57"/>
        <end position="76"/>
    </location>
</feature>
<evidence type="ECO:0000256" key="5">
    <source>
        <dbReference type="SAM" id="Phobius"/>
    </source>
</evidence>
<keyword evidence="4 5" id="KW-0472">Membrane</keyword>
<evidence type="ECO:0000256" key="4">
    <source>
        <dbReference type="ARBA" id="ARBA00023136"/>
    </source>
</evidence>
<dbReference type="Pfam" id="PF01957">
    <property type="entry name" value="NfeD"/>
    <property type="match status" value="1"/>
</dbReference>
<evidence type="ECO:0000313" key="7">
    <source>
        <dbReference type="EMBL" id="MFD2647455.1"/>
    </source>
</evidence>
<dbReference type="InterPro" id="IPR052165">
    <property type="entry name" value="Membrane_assoc_protease"/>
</dbReference>
<comment type="subcellular location">
    <subcellularLocation>
        <location evidence="1">Membrane</location>
        <topology evidence="1">Multi-pass membrane protein</topology>
    </subcellularLocation>
</comment>
<dbReference type="PANTHER" id="PTHR33507">
    <property type="entry name" value="INNER MEMBRANE PROTEIN YBBJ"/>
    <property type="match status" value="1"/>
</dbReference>
<accession>A0ABW5QI75</accession>